<feature type="domain" description="Prepilin type IV endopeptidase peptidase" evidence="8">
    <location>
        <begin position="103"/>
        <end position="193"/>
    </location>
</feature>
<evidence type="ECO:0000313" key="11">
    <source>
        <dbReference type="Proteomes" id="UP001596186"/>
    </source>
</evidence>
<dbReference type="PANTHER" id="PTHR30487">
    <property type="entry name" value="TYPE 4 PREPILIN-LIKE PROTEINS LEADER PEPTIDE-PROCESSING ENZYME"/>
    <property type="match status" value="1"/>
</dbReference>
<keyword evidence="11" id="KW-1185">Reference proteome</keyword>
<sequence length="219" mass="25012">MNYAFNLIIFTLGTSLVSFLTVIAHEYPHIKPTRRSKCDNCQRTLTWLELIPVWSYLITKGRCKYCTVPIDRLYPLTEFAGGTFLLVAALTHKNLIIIIPIFTVLTLLAISDHLFGYVYLTHYLLFVPIIIINNQHLHFIPALIIYTLLTLLNHLNKGIGSGDIEVLTILAFLLGLDMILKIILIACLACIIHFTLTKKIKFRFIPYISAAAYLCLLFW</sequence>
<evidence type="ECO:0000256" key="7">
    <source>
        <dbReference type="SAM" id="Phobius"/>
    </source>
</evidence>
<dbReference type="PANTHER" id="PTHR30487:SF0">
    <property type="entry name" value="PREPILIN LEADER PEPTIDASE_N-METHYLTRANSFERASE-RELATED"/>
    <property type="match status" value="1"/>
</dbReference>
<protein>
    <submittedName>
        <fullName evidence="10">Prepilin peptidase</fullName>
        <ecNumber evidence="10">3.4.23.-</ecNumber>
    </submittedName>
</protein>
<comment type="caution">
    <text evidence="10">The sequence shown here is derived from an EMBL/GenBank/DDBJ whole genome shotgun (WGS) entry which is preliminary data.</text>
</comment>
<evidence type="ECO:0000313" key="10">
    <source>
        <dbReference type="EMBL" id="MFC6322799.1"/>
    </source>
</evidence>
<dbReference type="InterPro" id="IPR010627">
    <property type="entry name" value="Prepilin_pept_A24_N"/>
</dbReference>
<evidence type="ECO:0000256" key="1">
    <source>
        <dbReference type="ARBA" id="ARBA00004651"/>
    </source>
</evidence>
<evidence type="ECO:0000256" key="2">
    <source>
        <dbReference type="ARBA" id="ARBA00005801"/>
    </source>
</evidence>
<keyword evidence="3" id="KW-1003">Cell membrane</keyword>
<feature type="transmembrane region" description="Helical" evidence="7">
    <location>
        <begin position="167"/>
        <end position="194"/>
    </location>
</feature>
<comment type="subcellular location">
    <subcellularLocation>
        <location evidence="1">Cell membrane</location>
        <topology evidence="1">Multi-pass membrane protein</topology>
    </subcellularLocation>
</comment>
<evidence type="ECO:0000256" key="3">
    <source>
        <dbReference type="ARBA" id="ARBA00022475"/>
    </source>
</evidence>
<gene>
    <name evidence="10" type="ORF">ACFP1F_03345</name>
</gene>
<dbReference type="RefSeq" id="WP_125593332.1">
    <property type="nucleotide sequence ID" value="NZ_JBHSSN010000004.1"/>
</dbReference>
<comment type="similarity">
    <text evidence="2">Belongs to the peptidase A24 family.</text>
</comment>
<feature type="transmembrane region" description="Helical" evidence="7">
    <location>
        <begin position="200"/>
        <end position="218"/>
    </location>
</feature>
<dbReference type="Pfam" id="PF01478">
    <property type="entry name" value="Peptidase_A24"/>
    <property type="match status" value="1"/>
</dbReference>
<accession>A0ABW1UVF2</accession>
<evidence type="ECO:0000256" key="6">
    <source>
        <dbReference type="ARBA" id="ARBA00023136"/>
    </source>
</evidence>
<dbReference type="Proteomes" id="UP001596186">
    <property type="component" value="Unassembled WGS sequence"/>
</dbReference>
<evidence type="ECO:0000259" key="8">
    <source>
        <dbReference type="Pfam" id="PF01478"/>
    </source>
</evidence>
<keyword evidence="10" id="KW-0378">Hydrolase</keyword>
<name>A0ABW1UVF2_9LACO</name>
<keyword evidence="4 7" id="KW-0812">Transmembrane</keyword>
<dbReference type="Pfam" id="PF06750">
    <property type="entry name" value="A24_N_bact"/>
    <property type="match status" value="1"/>
</dbReference>
<evidence type="ECO:0000259" key="9">
    <source>
        <dbReference type="Pfam" id="PF06750"/>
    </source>
</evidence>
<keyword evidence="6 7" id="KW-0472">Membrane</keyword>
<dbReference type="EC" id="3.4.23.-" evidence="10"/>
<reference evidence="11" key="1">
    <citation type="journal article" date="2019" name="Int. J. Syst. Evol. Microbiol.">
        <title>The Global Catalogue of Microorganisms (GCM) 10K type strain sequencing project: providing services to taxonomists for standard genome sequencing and annotation.</title>
        <authorList>
            <consortium name="The Broad Institute Genomics Platform"/>
            <consortium name="The Broad Institute Genome Sequencing Center for Infectious Disease"/>
            <person name="Wu L."/>
            <person name="Ma J."/>
        </authorList>
    </citation>
    <scope>NUCLEOTIDE SEQUENCE [LARGE SCALE GENOMIC DNA]</scope>
    <source>
        <strain evidence="11">CCM 8895</strain>
    </source>
</reference>
<feature type="transmembrane region" description="Helical" evidence="7">
    <location>
        <begin position="84"/>
        <end position="107"/>
    </location>
</feature>
<dbReference type="EMBL" id="JBHSSN010000004">
    <property type="protein sequence ID" value="MFC6322799.1"/>
    <property type="molecule type" value="Genomic_DNA"/>
</dbReference>
<dbReference type="InterPro" id="IPR000045">
    <property type="entry name" value="Prepilin_IV_endopep_pep"/>
</dbReference>
<keyword evidence="5 7" id="KW-1133">Transmembrane helix</keyword>
<dbReference type="InterPro" id="IPR050882">
    <property type="entry name" value="Prepilin_peptidase/N-MTase"/>
</dbReference>
<evidence type="ECO:0000256" key="5">
    <source>
        <dbReference type="ARBA" id="ARBA00022989"/>
    </source>
</evidence>
<organism evidence="10 11">
    <name type="scientific">Companilactobacillus baiquanensis</name>
    <dbReference type="NCBI Taxonomy" id="2486005"/>
    <lineage>
        <taxon>Bacteria</taxon>
        <taxon>Bacillati</taxon>
        <taxon>Bacillota</taxon>
        <taxon>Bacilli</taxon>
        <taxon>Lactobacillales</taxon>
        <taxon>Lactobacillaceae</taxon>
        <taxon>Companilactobacillus</taxon>
    </lineage>
</organism>
<dbReference type="GO" id="GO:0016787">
    <property type="term" value="F:hydrolase activity"/>
    <property type="evidence" value="ECO:0007669"/>
    <property type="project" value="UniProtKB-KW"/>
</dbReference>
<feature type="domain" description="Prepilin peptidase A24 N-terminal" evidence="9">
    <location>
        <begin position="12"/>
        <end position="90"/>
    </location>
</feature>
<proteinExistence type="inferred from homology"/>
<evidence type="ECO:0000256" key="4">
    <source>
        <dbReference type="ARBA" id="ARBA00022692"/>
    </source>
</evidence>